<dbReference type="PANTHER" id="PTHR30290">
    <property type="entry name" value="PERIPLASMIC BINDING COMPONENT OF ABC TRANSPORTER"/>
    <property type="match status" value="1"/>
</dbReference>
<dbReference type="InterPro" id="IPR023765">
    <property type="entry name" value="SBP_5_CS"/>
</dbReference>
<evidence type="ECO:0000256" key="1">
    <source>
        <dbReference type="ARBA" id="ARBA00004193"/>
    </source>
</evidence>
<protein>
    <submittedName>
        <fullName evidence="6 7">ABC transporter substrate-binding protein</fullName>
    </submittedName>
</protein>
<dbReference type="GO" id="GO:0042597">
    <property type="term" value="C:periplasmic space"/>
    <property type="evidence" value="ECO:0007669"/>
    <property type="project" value="UniProtKB-ARBA"/>
</dbReference>
<dbReference type="SUPFAM" id="SSF53850">
    <property type="entry name" value="Periplasmic binding protein-like II"/>
    <property type="match status" value="1"/>
</dbReference>
<dbReference type="InterPro" id="IPR030678">
    <property type="entry name" value="Peptide/Ni-bd"/>
</dbReference>
<dbReference type="STRING" id="54915.ADS79_29635"/>
<keyword evidence="9" id="KW-1185">Reference proteome</keyword>
<dbReference type="Gene3D" id="3.10.105.10">
    <property type="entry name" value="Dipeptide-binding Protein, Domain 3"/>
    <property type="match status" value="1"/>
</dbReference>
<dbReference type="GO" id="GO:0043190">
    <property type="term" value="C:ATP-binding cassette (ABC) transporter complex"/>
    <property type="evidence" value="ECO:0007669"/>
    <property type="project" value="InterPro"/>
</dbReference>
<evidence type="ECO:0000313" key="9">
    <source>
        <dbReference type="Proteomes" id="UP000319578"/>
    </source>
</evidence>
<evidence type="ECO:0000259" key="5">
    <source>
        <dbReference type="Pfam" id="PF00496"/>
    </source>
</evidence>
<dbReference type="Proteomes" id="UP000319578">
    <property type="component" value="Unassembled WGS sequence"/>
</dbReference>
<dbReference type="InterPro" id="IPR039424">
    <property type="entry name" value="SBP_5"/>
</dbReference>
<evidence type="ECO:0000313" key="7">
    <source>
        <dbReference type="EMBL" id="KNB69988.1"/>
    </source>
</evidence>
<dbReference type="EMBL" id="BJON01000009">
    <property type="protein sequence ID" value="GED68645.1"/>
    <property type="molecule type" value="Genomic_DNA"/>
</dbReference>
<dbReference type="RefSeq" id="WP_049742028.1">
    <property type="nucleotide sequence ID" value="NZ_BJON01000009.1"/>
</dbReference>
<proteinExistence type="inferred from homology"/>
<evidence type="ECO:0000256" key="4">
    <source>
        <dbReference type="ARBA" id="ARBA00022729"/>
    </source>
</evidence>
<dbReference type="OrthoDB" id="9796817at2"/>
<dbReference type="PROSITE" id="PS01040">
    <property type="entry name" value="SBP_BACTERIAL_5"/>
    <property type="match status" value="1"/>
</dbReference>
<feature type="domain" description="Solute-binding protein family 5" evidence="5">
    <location>
        <begin position="84"/>
        <end position="442"/>
    </location>
</feature>
<sequence>MFKKSLKQPIVWALILIMLLVTGCGAAKKEQLMNASADTSKKKNELILAIGYEPEEGLDPTTGWGRYGSPLFQSTILKRDKELKIVNDLATGYEVSQDGLTWTVHLRDDVKFSDGHPLTAEDVVYTYETAAKSGSVLDVTVMKSVEALDDYTVKFTLNHPQSTFVSILVSTGIVPKHAHGADYSKNPIGSGPFKLVQWDVGQQMIVEANSEYYGPKSAFKKLTFLFLQEDAAYAAAKAGEVDMAFVLPNVAKQQIPGMHLVIANSVDNRGILFPFVKAGEKTKDGIPIGNDVTADIAIRKAINIAIDRKKLVDGIFEGFGTPAYSVADGMPWYNPETVVQDGDLKQAKQILSDAGWEDVNGDGIREKGSLKAQFTLIYQADDASRQSLAIAVSDMIRPLGIHVKVEGKSWDDIAKMMHSNAVLFGWGSYDPLEMYNLYSSKTAGLGWYNTSFYSNPVVDEYMEKALQATSEEEALGYWKKAQWDGTTGFSAKGDAPWAWLVNRQHLYLVRDGLEIGQPKIQPHGHGWPITDNIVEWHWKN</sequence>
<gene>
    <name evidence="7" type="ORF">ADS79_29635</name>
    <name evidence="6" type="ORF">BRE01_23470</name>
</gene>
<reference evidence="8" key="1">
    <citation type="submission" date="2015-07" db="EMBL/GenBank/DDBJ databases">
        <title>Genome sequencing project for genomic taxonomy and phylogenomics of Bacillus-like bacteria.</title>
        <authorList>
            <person name="Liu B."/>
            <person name="Wang J."/>
            <person name="Zhu Y."/>
            <person name="Liu G."/>
            <person name="Chen Q."/>
            <person name="Chen Z."/>
            <person name="Lan J."/>
            <person name="Che J."/>
            <person name="Ge C."/>
            <person name="Shi H."/>
            <person name="Pan Z."/>
            <person name="Liu X."/>
        </authorList>
    </citation>
    <scope>NUCLEOTIDE SEQUENCE [LARGE SCALE GENOMIC DNA]</scope>
    <source>
        <strain evidence="8">DSM 9887</strain>
    </source>
</reference>
<dbReference type="InterPro" id="IPR000914">
    <property type="entry name" value="SBP_5_dom"/>
</dbReference>
<name>A0A0K9YMK8_9BACL</name>
<dbReference type="Gene3D" id="3.40.190.10">
    <property type="entry name" value="Periplasmic binding protein-like II"/>
    <property type="match status" value="1"/>
</dbReference>
<dbReference type="CDD" id="cd08518">
    <property type="entry name" value="PBP2_NikA_DppA_OppA_like_19"/>
    <property type="match status" value="1"/>
</dbReference>
<dbReference type="PATRIC" id="fig|54915.3.peg.5146"/>
<dbReference type="GO" id="GO:0015833">
    <property type="term" value="P:peptide transport"/>
    <property type="evidence" value="ECO:0007669"/>
    <property type="project" value="TreeGrafter"/>
</dbReference>
<dbReference type="EMBL" id="LGIQ01000011">
    <property type="protein sequence ID" value="KNB69988.1"/>
    <property type="molecule type" value="Genomic_DNA"/>
</dbReference>
<organism evidence="7 8">
    <name type="scientific">Brevibacillus reuszeri</name>
    <dbReference type="NCBI Taxonomy" id="54915"/>
    <lineage>
        <taxon>Bacteria</taxon>
        <taxon>Bacillati</taxon>
        <taxon>Bacillota</taxon>
        <taxon>Bacilli</taxon>
        <taxon>Bacillales</taxon>
        <taxon>Paenibacillaceae</taxon>
        <taxon>Brevibacillus</taxon>
    </lineage>
</organism>
<accession>A0A0K9YMK8</accession>
<evidence type="ECO:0000313" key="6">
    <source>
        <dbReference type="EMBL" id="GED68645.1"/>
    </source>
</evidence>
<comment type="similarity">
    <text evidence="2">Belongs to the bacterial solute-binding protein 5 family.</text>
</comment>
<dbReference type="PIRSF" id="PIRSF002741">
    <property type="entry name" value="MppA"/>
    <property type="match status" value="1"/>
</dbReference>
<evidence type="ECO:0000256" key="2">
    <source>
        <dbReference type="ARBA" id="ARBA00005695"/>
    </source>
</evidence>
<dbReference type="AlphaFoldDB" id="A0A0K9YMK8"/>
<dbReference type="Proteomes" id="UP000036834">
    <property type="component" value="Unassembled WGS sequence"/>
</dbReference>
<comment type="caution">
    <text evidence="7">The sequence shown here is derived from an EMBL/GenBank/DDBJ whole genome shotgun (WGS) entry which is preliminary data.</text>
</comment>
<evidence type="ECO:0000256" key="3">
    <source>
        <dbReference type="ARBA" id="ARBA00022448"/>
    </source>
</evidence>
<reference evidence="7" key="2">
    <citation type="submission" date="2015-07" db="EMBL/GenBank/DDBJ databases">
        <title>MeaNS - Measles Nucleotide Surveillance Program.</title>
        <authorList>
            <person name="Tran T."/>
            <person name="Druce J."/>
        </authorList>
    </citation>
    <scope>NUCLEOTIDE SEQUENCE</scope>
    <source>
        <strain evidence="7">DSM 9887</strain>
    </source>
</reference>
<keyword evidence="3" id="KW-0813">Transport</keyword>
<dbReference type="GO" id="GO:1904680">
    <property type="term" value="F:peptide transmembrane transporter activity"/>
    <property type="evidence" value="ECO:0007669"/>
    <property type="project" value="TreeGrafter"/>
</dbReference>
<dbReference type="PROSITE" id="PS51257">
    <property type="entry name" value="PROKAR_LIPOPROTEIN"/>
    <property type="match status" value="1"/>
</dbReference>
<dbReference type="Pfam" id="PF00496">
    <property type="entry name" value="SBP_bac_5"/>
    <property type="match status" value="1"/>
</dbReference>
<comment type="subcellular location">
    <subcellularLocation>
        <location evidence="1">Cell membrane</location>
        <topology evidence="1">Lipid-anchor</topology>
    </subcellularLocation>
</comment>
<evidence type="ECO:0000313" key="8">
    <source>
        <dbReference type="Proteomes" id="UP000036834"/>
    </source>
</evidence>
<dbReference type="PANTHER" id="PTHR30290:SF9">
    <property type="entry name" value="OLIGOPEPTIDE-BINDING PROTEIN APPA"/>
    <property type="match status" value="1"/>
</dbReference>
<reference evidence="6 9" key="3">
    <citation type="submission" date="2019-06" db="EMBL/GenBank/DDBJ databases">
        <title>Whole genome shotgun sequence of Brevibacillus reuszeri NBRC 15719.</title>
        <authorList>
            <person name="Hosoyama A."/>
            <person name="Uohara A."/>
            <person name="Ohji S."/>
            <person name="Ichikawa N."/>
        </authorList>
    </citation>
    <scope>NUCLEOTIDE SEQUENCE [LARGE SCALE GENOMIC DNA]</scope>
    <source>
        <strain evidence="6 9">NBRC 15719</strain>
    </source>
</reference>
<keyword evidence="4" id="KW-0732">Signal</keyword>